<keyword evidence="2" id="KW-1185">Reference proteome</keyword>
<dbReference type="Proteomes" id="UP000093053">
    <property type="component" value="Chromosome"/>
</dbReference>
<dbReference type="AlphaFoldDB" id="A0A1B2HDQ4"/>
<dbReference type="EMBL" id="CP016793">
    <property type="protein sequence ID" value="ANZ35860.1"/>
    <property type="molecule type" value="Genomic_DNA"/>
</dbReference>
<accession>A0A1B2HDQ4</accession>
<reference evidence="1 2" key="1">
    <citation type="submission" date="2016-07" db="EMBL/GenBank/DDBJ databases">
        <title>Complete genome sequence of the Lentzea guizhouensis DHS C013.</title>
        <authorList>
            <person name="Cao C."/>
        </authorList>
    </citation>
    <scope>NUCLEOTIDE SEQUENCE [LARGE SCALE GENOMIC DNA]</scope>
    <source>
        <strain evidence="1 2">DHS C013</strain>
    </source>
</reference>
<evidence type="ECO:0000313" key="1">
    <source>
        <dbReference type="EMBL" id="ANZ35860.1"/>
    </source>
</evidence>
<protein>
    <submittedName>
        <fullName evidence="1">Uncharacterized protein</fullName>
    </submittedName>
</protein>
<dbReference type="KEGG" id="led:BBK82_06945"/>
<sequence>MCALAIVATMQSTKDAISVAEPKKTTVPGFPASDLSDPEGPWQQAMAAAVDLGAPAEEFWPRIAEHGLLVPAALLGKGGWPVLWSRLHR</sequence>
<organism evidence="1 2">
    <name type="scientific">Lentzea guizhouensis</name>
    <dbReference type="NCBI Taxonomy" id="1586287"/>
    <lineage>
        <taxon>Bacteria</taxon>
        <taxon>Bacillati</taxon>
        <taxon>Actinomycetota</taxon>
        <taxon>Actinomycetes</taxon>
        <taxon>Pseudonocardiales</taxon>
        <taxon>Pseudonocardiaceae</taxon>
        <taxon>Lentzea</taxon>
    </lineage>
</organism>
<name>A0A1B2HDQ4_9PSEU</name>
<evidence type="ECO:0000313" key="2">
    <source>
        <dbReference type="Proteomes" id="UP000093053"/>
    </source>
</evidence>
<gene>
    <name evidence="1" type="ORF">BBK82_06945</name>
</gene>
<proteinExistence type="predicted"/>